<accession>A0ABW9GGQ7</accession>
<gene>
    <name evidence="1" type="ORF">P5G46_10760</name>
</gene>
<proteinExistence type="predicted"/>
<comment type="caution">
    <text evidence="1">The sequence shown here is derived from an EMBL/GenBank/DDBJ whole genome shotgun (WGS) entry which is preliminary data.</text>
</comment>
<reference evidence="1 2" key="1">
    <citation type="submission" date="2023-03" db="EMBL/GenBank/DDBJ databases">
        <title>MT1 and MT2 Draft Genomes of Novel Species.</title>
        <authorList>
            <person name="Venkateswaran K."/>
        </authorList>
    </citation>
    <scope>NUCLEOTIDE SEQUENCE [LARGE SCALE GENOMIC DNA]</scope>
    <source>
        <strain evidence="1 2">IF8SW-P5</strain>
    </source>
</reference>
<sequence length="165" mass="18003">MTAAGAARTADLLDAARRRLIDAPRERLGELQEGRRFFGIPRAPRIVERGRAWHLGVLLLTDDSILATGEIVRSHAEVRRGFAAESQRRRAELAAAAHRGGVPEGETVHIGWHPLDPTGTATGGAVLALRGDEPAVRWSAQGGYVPLARYLDERIDLLRNPPERA</sequence>
<keyword evidence="2" id="KW-1185">Reference proteome</keyword>
<evidence type="ECO:0000313" key="1">
    <source>
        <dbReference type="EMBL" id="MFM2720982.1"/>
    </source>
</evidence>
<protein>
    <submittedName>
        <fullName evidence="1">Glutaminase</fullName>
    </submittedName>
</protein>
<name>A0ABW9GGQ7_9MICO</name>
<evidence type="ECO:0000313" key="2">
    <source>
        <dbReference type="Proteomes" id="UP001630303"/>
    </source>
</evidence>
<dbReference type="EMBL" id="JAROCE010000003">
    <property type="protein sequence ID" value="MFM2720982.1"/>
    <property type="molecule type" value="Genomic_DNA"/>
</dbReference>
<organism evidence="1 2">
    <name type="scientific">Microbacterium mcarthurae</name>
    <dbReference type="NCBI Taxonomy" id="3035918"/>
    <lineage>
        <taxon>Bacteria</taxon>
        <taxon>Bacillati</taxon>
        <taxon>Actinomycetota</taxon>
        <taxon>Actinomycetes</taxon>
        <taxon>Micrococcales</taxon>
        <taxon>Microbacteriaceae</taxon>
        <taxon>Microbacterium</taxon>
    </lineage>
</organism>
<dbReference type="RefSeq" id="WP_375094792.1">
    <property type="nucleotide sequence ID" value="NZ_JAROCE010000003.1"/>
</dbReference>
<dbReference type="Proteomes" id="UP001630303">
    <property type="component" value="Unassembled WGS sequence"/>
</dbReference>